<dbReference type="GO" id="GO:0030170">
    <property type="term" value="F:pyridoxal phosphate binding"/>
    <property type="evidence" value="ECO:0007669"/>
    <property type="project" value="TreeGrafter"/>
</dbReference>
<protein>
    <recommendedName>
        <fullName evidence="5">glycine dehydrogenase (aminomethyl-transferring)</fullName>
        <ecNumber evidence="5">1.4.4.2</ecNumber>
    </recommendedName>
</protein>
<dbReference type="EC" id="1.4.4.2" evidence="5"/>
<dbReference type="PANTHER" id="PTHR11773">
    <property type="entry name" value="GLYCINE DEHYDROGENASE, DECARBOXYLATING"/>
    <property type="match status" value="1"/>
</dbReference>
<dbReference type="KEGG" id="mkc:kam1_164"/>
<dbReference type="InterPro" id="IPR015424">
    <property type="entry name" value="PyrdxlP-dep_Trfase"/>
</dbReference>
<reference evidence="13" key="1">
    <citation type="submission" date="2019-03" db="EMBL/GenBank/DDBJ databases">
        <title>Complete genome of Methylacidiphilum kamchatkense Kam1.</title>
        <authorList>
            <person name="Kruse T."/>
            <person name="Murarilal Ratnadevi C."/>
            <person name="Erikstad H.-A."/>
            <person name="Birkeland N.-K."/>
        </authorList>
    </citation>
    <scope>NUCLEOTIDE SEQUENCE [LARGE SCALE GENOMIC DNA]</scope>
    <source>
        <strain evidence="13">kam1</strain>
    </source>
</reference>
<dbReference type="EMBL" id="CP037899">
    <property type="protein sequence ID" value="QDQ41421.1"/>
    <property type="molecule type" value="Genomic_DNA"/>
</dbReference>
<comment type="similarity">
    <text evidence="3">Belongs to the GcvP family.</text>
</comment>
<organism evidence="12 13">
    <name type="scientific">Methylacidiphilum kamchatkense Kam1</name>
    <dbReference type="NCBI Taxonomy" id="1202785"/>
    <lineage>
        <taxon>Bacteria</taxon>
        <taxon>Pseudomonadati</taxon>
        <taxon>Verrucomicrobiota</taxon>
        <taxon>Methylacidiphilae</taxon>
        <taxon>Methylacidiphilales</taxon>
        <taxon>Methylacidiphilaceae</taxon>
        <taxon>Methylacidiphilum (ex Ratnadevi et al. 2023)</taxon>
    </lineage>
</organism>
<evidence type="ECO:0000313" key="12">
    <source>
        <dbReference type="EMBL" id="QDQ41421.1"/>
    </source>
</evidence>
<dbReference type="InterPro" id="IPR003437">
    <property type="entry name" value="GcvP"/>
</dbReference>
<dbReference type="GO" id="GO:0005960">
    <property type="term" value="C:glycine cleavage complex"/>
    <property type="evidence" value="ECO:0007669"/>
    <property type="project" value="TreeGrafter"/>
</dbReference>
<dbReference type="NCBIfam" id="TIGR00461">
    <property type="entry name" value="gcvP"/>
    <property type="match status" value="1"/>
</dbReference>
<dbReference type="SUPFAM" id="SSF53383">
    <property type="entry name" value="PLP-dependent transferases"/>
    <property type="match status" value="2"/>
</dbReference>
<comment type="cofactor">
    <cofactor evidence="1 9">
        <name>pyridoxal 5'-phosphate</name>
        <dbReference type="ChEBI" id="CHEBI:597326"/>
    </cofactor>
</comment>
<evidence type="ECO:0000256" key="8">
    <source>
        <dbReference type="ARBA" id="ARBA00049026"/>
    </source>
</evidence>
<dbReference type="InterPro" id="IPR049315">
    <property type="entry name" value="GDC-P_N"/>
</dbReference>
<feature type="modified residue" description="N6-(pyridoxal phosphate)lysine" evidence="9">
    <location>
        <position position="709"/>
    </location>
</feature>
<evidence type="ECO:0000256" key="9">
    <source>
        <dbReference type="PIRSR" id="PIRSR603437-50"/>
    </source>
</evidence>
<evidence type="ECO:0000256" key="4">
    <source>
        <dbReference type="ARBA" id="ARBA00011690"/>
    </source>
</evidence>
<dbReference type="InterPro" id="IPR015421">
    <property type="entry name" value="PyrdxlP-dep_Trfase_major"/>
</dbReference>
<dbReference type="FunFam" id="3.40.640.10:FF:000224">
    <property type="entry name" value="Probable glycine dehydrogenase (decarboxylating) subunit 2"/>
    <property type="match status" value="1"/>
</dbReference>
<dbReference type="PANTHER" id="PTHR11773:SF1">
    <property type="entry name" value="GLYCINE DEHYDROGENASE (DECARBOXYLATING), MITOCHONDRIAL"/>
    <property type="match status" value="1"/>
</dbReference>
<dbReference type="GO" id="GO:0019464">
    <property type="term" value="P:glycine decarboxylation via glycine cleavage system"/>
    <property type="evidence" value="ECO:0007669"/>
    <property type="project" value="TreeGrafter"/>
</dbReference>
<dbReference type="Proteomes" id="UP000315925">
    <property type="component" value="Chromosome"/>
</dbReference>
<evidence type="ECO:0000256" key="7">
    <source>
        <dbReference type="ARBA" id="ARBA00023002"/>
    </source>
</evidence>
<feature type="domain" description="Glycine cleavage system P-protein N-terminal" evidence="10">
    <location>
        <begin position="18"/>
        <end position="445"/>
    </location>
</feature>
<evidence type="ECO:0000256" key="2">
    <source>
        <dbReference type="ARBA" id="ARBA00003788"/>
    </source>
</evidence>
<comment type="subunit">
    <text evidence="4">The glycine cleavage system is composed of four proteins: P, T, L and H.</text>
</comment>
<keyword evidence="6 9" id="KW-0663">Pyridoxal phosphate</keyword>
<dbReference type="AlphaFoldDB" id="A0A516TJJ8"/>
<dbReference type="Gene3D" id="3.90.1150.10">
    <property type="entry name" value="Aspartate Aminotransferase, domain 1"/>
    <property type="match status" value="2"/>
</dbReference>
<comment type="function">
    <text evidence="2">The glycine cleavage system catalyzes the degradation of glycine. The P protein binds the alpha-amino group of glycine through its pyridoxal phosphate cofactor; CO(2) is released and the remaining methylamine moiety is then transferred to the lipoamide cofactor of the H protein.</text>
</comment>
<dbReference type="STRING" id="1202785.A946_10780"/>
<accession>A0A516TJJ8</accession>
<comment type="catalytic activity">
    <reaction evidence="8">
        <text>N(6)-[(R)-lipoyl]-L-lysyl-[glycine-cleavage complex H protein] + glycine + H(+) = N(6)-[(R)-S(8)-aminomethyldihydrolipoyl]-L-lysyl-[glycine-cleavage complex H protein] + CO2</text>
        <dbReference type="Rhea" id="RHEA:24304"/>
        <dbReference type="Rhea" id="RHEA-COMP:10494"/>
        <dbReference type="Rhea" id="RHEA-COMP:10495"/>
        <dbReference type="ChEBI" id="CHEBI:15378"/>
        <dbReference type="ChEBI" id="CHEBI:16526"/>
        <dbReference type="ChEBI" id="CHEBI:57305"/>
        <dbReference type="ChEBI" id="CHEBI:83099"/>
        <dbReference type="ChEBI" id="CHEBI:83143"/>
        <dbReference type="EC" id="1.4.4.2"/>
    </reaction>
</comment>
<dbReference type="InterPro" id="IPR049316">
    <property type="entry name" value="GDC-P_C"/>
</dbReference>
<dbReference type="Pfam" id="PF02347">
    <property type="entry name" value="GDC-P"/>
    <property type="match status" value="2"/>
</dbReference>
<feature type="domain" description="Glycine cleavage system P-protein N-terminal" evidence="10">
    <location>
        <begin position="456"/>
        <end position="736"/>
    </location>
</feature>
<dbReference type="InterPro" id="IPR020581">
    <property type="entry name" value="GDC_P"/>
</dbReference>
<evidence type="ECO:0000313" key="13">
    <source>
        <dbReference type="Proteomes" id="UP000315925"/>
    </source>
</evidence>
<proteinExistence type="inferred from homology"/>
<dbReference type="GO" id="GO:0004375">
    <property type="term" value="F:glycine dehydrogenase (decarboxylating) activity"/>
    <property type="evidence" value="ECO:0007669"/>
    <property type="project" value="UniProtKB-EC"/>
</dbReference>
<name>A0A516TJJ8_9BACT</name>
<evidence type="ECO:0000256" key="6">
    <source>
        <dbReference type="ARBA" id="ARBA00022898"/>
    </source>
</evidence>
<evidence type="ECO:0000259" key="11">
    <source>
        <dbReference type="Pfam" id="PF21478"/>
    </source>
</evidence>
<evidence type="ECO:0000256" key="1">
    <source>
        <dbReference type="ARBA" id="ARBA00001933"/>
    </source>
</evidence>
<evidence type="ECO:0000256" key="5">
    <source>
        <dbReference type="ARBA" id="ARBA00012134"/>
    </source>
</evidence>
<dbReference type="Pfam" id="PF21478">
    <property type="entry name" value="GcvP2_C"/>
    <property type="match status" value="1"/>
</dbReference>
<dbReference type="GO" id="GO:0016594">
    <property type="term" value="F:glycine binding"/>
    <property type="evidence" value="ECO:0007669"/>
    <property type="project" value="TreeGrafter"/>
</dbReference>
<evidence type="ECO:0000259" key="10">
    <source>
        <dbReference type="Pfam" id="PF02347"/>
    </source>
</evidence>
<evidence type="ECO:0000256" key="3">
    <source>
        <dbReference type="ARBA" id="ARBA00010756"/>
    </source>
</evidence>
<sequence>MVREKRFNNMQRMDSFIDRHIGPSKEEIREMLDFLNLKSLEELITKVIPESLRTASSLNLPEGTSEEEALKELKAIGNQNRPFRYFIGMGYTESICPKVIRRMILENPDWYTPYTPYQSEISQGRLEALFNFQTLVCELTALPIANASLLDEASACVEAMLMCKRLTTDKNRSRFFLSKDCHPQILSVMLTRSRPLGIDLVIDDWQTVGIDSSFFGALISYPDTSGHLYDFSSFVESLHQKGIFVVVHTDLLALCLFKPPGEFGADIVVGSAQRFGLPLFFGGPHPAFISARKGMERKMPGRIVGLSKDVYGTPAFRLALQTREQHIRREKATSNICTAQVLPAIVASMYAVYHGAEGLLAISQKILSYAYFLYNQLSALGFKPYPFPFFDTLKIPMEKEKLEEIKNRGIEQGYLFREFEEASALGITLGEKTTPEDLLSLLRIFAPNLKNEPLNLDQLEIPSIPISLQRQTKFLTQKVFNEYRSETKLNRYIKRLASKDISLTISMIPLGSCTMKLNAAAEMIPILWDCFTEPHPFAGREQTKGYSQLAADLEEWIAEITGMDFVSLQPNAGSQGEIAGLLAIKNYLCSIGQSQRNVCLIPVSAHGTNCASAALCGFDIEELACDAHGKLDLLDLENKARKYAQRLAAVMVTFPSTYGIFEETLPEVARIVHHFGGQLYMDGANANAFLGLCKPGELGVDVCHLNLHKTFCIPHGGGGPGVGPIAVKKHLGPFLPSHELQLVEKWKTGLLCAAPLGNAGVLPVSWMFIRMAGKDGLKRCSQIAILNANYMAKKLESAFNVLFKGPHGYVAHEFIIDLRPWKEYGIEVEDIAKRLMDYGFHAPTISWPVHGTMMIEPTESESKEELDRFCEALFLIKAELEAIEKGIYPQNNNPLKNAPHPPTALCLDSWEFPYSRKLAAYPAPWQKDFKYWPPIGRVDNVYGDRNFICCIEN</sequence>
<dbReference type="GO" id="GO:0005829">
    <property type="term" value="C:cytosol"/>
    <property type="evidence" value="ECO:0007669"/>
    <property type="project" value="TreeGrafter"/>
</dbReference>
<dbReference type="Gene3D" id="3.40.640.10">
    <property type="entry name" value="Type I PLP-dependent aspartate aminotransferase-like (Major domain)"/>
    <property type="match status" value="2"/>
</dbReference>
<keyword evidence="7 12" id="KW-0560">Oxidoreductase</keyword>
<gene>
    <name evidence="12" type="ORF">kam1_164</name>
</gene>
<dbReference type="CDD" id="cd00613">
    <property type="entry name" value="GDC-P"/>
    <property type="match status" value="2"/>
</dbReference>
<feature type="domain" description="Glycine dehydrogenase C-terminal" evidence="11">
    <location>
        <begin position="781"/>
        <end position="900"/>
    </location>
</feature>
<dbReference type="InterPro" id="IPR015422">
    <property type="entry name" value="PyrdxlP-dep_Trfase_small"/>
</dbReference>